<evidence type="ECO:0000259" key="2">
    <source>
        <dbReference type="Pfam" id="PF03457"/>
    </source>
</evidence>
<name>A0ABD3NKV6_9STRA</name>
<gene>
    <name evidence="3" type="ORF">ACHAW5_005195</name>
</gene>
<dbReference type="EMBL" id="JALLAZ020001350">
    <property type="protein sequence ID" value="KAL3776492.1"/>
    <property type="molecule type" value="Genomic_DNA"/>
</dbReference>
<evidence type="ECO:0000313" key="3">
    <source>
        <dbReference type="EMBL" id="KAL3776492.1"/>
    </source>
</evidence>
<organism evidence="3 4">
    <name type="scientific">Stephanodiscus triporus</name>
    <dbReference type="NCBI Taxonomy" id="2934178"/>
    <lineage>
        <taxon>Eukaryota</taxon>
        <taxon>Sar</taxon>
        <taxon>Stramenopiles</taxon>
        <taxon>Ochrophyta</taxon>
        <taxon>Bacillariophyta</taxon>
        <taxon>Coscinodiscophyceae</taxon>
        <taxon>Thalassiosirophycidae</taxon>
        <taxon>Stephanodiscales</taxon>
        <taxon>Stephanodiscaceae</taxon>
        <taxon>Stephanodiscus</taxon>
    </lineage>
</organism>
<feature type="region of interest" description="Disordered" evidence="1">
    <location>
        <begin position="25"/>
        <end position="186"/>
    </location>
</feature>
<evidence type="ECO:0000313" key="4">
    <source>
        <dbReference type="Proteomes" id="UP001530315"/>
    </source>
</evidence>
<feature type="compositionally biased region" description="Gly residues" evidence="1">
    <location>
        <begin position="432"/>
        <end position="447"/>
    </location>
</feature>
<dbReference type="Pfam" id="PF03457">
    <property type="entry name" value="HA"/>
    <property type="match status" value="1"/>
</dbReference>
<dbReference type="Gene3D" id="6.10.140.530">
    <property type="match status" value="1"/>
</dbReference>
<comment type="caution">
    <text evidence="3">The sequence shown here is derived from an EMBL/GenBank/DDBJ whole genome shotgun (WGS) entry which is preliminary data.</text>
</comment>
<proteinExistence type="predicted"/>
<sequence length="608" mass="64248">MPPMTGNDDPIDAIVDEVGTIEDVVPAKVDGGPSSSSEETRKDHAAAEIMANLIKPPPPPAGGGGGPTRAAPPPPPPLPPKKDATSAAATTTRPTAASIAAEAAAAWRARGGDAASSASAGGKKRKGTGAPSSEVAAAKKNVKKVKTPPASSATATTPTTAATATTSTAGGGGPAVVAPSSYSAGVPSTESLAALRRVGDVEFVRILASEFKRRGYSVALQIGSSSSSSSSNASSFSEEEGGGGEEGEASSKKSNGAKSKKKRERKDGTSPLSLPSFPFHPSTVFVTEKNSESWNAMFQRLRTYHDDNRGALPVLYIPPATTTTRTTTAATGASDDGDTAAADRDPSSSSSSSSAGGCDDGGNPDLALYKWTRAQSVLWKRMKKDNRHNLSLDRIALLHSLDFDRAEDMQKDIKARVLLNSSSSSSAAATAAGGGGGGEGGDGIGGDGAEDGADHKQLMMMMEIQGKNAVKWQEKFESLRAYKEMHGDTNVPRSYDDRLSKWCAVQRMRCKEFMAGDPKTPMTKAQYQGLKEIGFNMEDKRKRYDRSVIDRKWEDKFKEKYGNCDVAVRKGFEQYKQLANWAGLMRVRRYAPDFFISVVLFRRGVSTT</sequence>
<feature type="compositionally biased region" description="Low complexity" evidence="1">
    <location>
        <begin position="147"/>
        <end position="168"/>
    </location>
</feature>
<feature type="compositionally biased region" description="Low complexity" evidence="1">
    <location>
        <begin position="347"/>
        <end position="357"/>
    </location>
</feature>
<dbReference type="Proteomes" id="UP001530315">
    <property type="component" value="Unassembled WGS sequence"/>
</dbReference>
<dbReference type="InterPro" id="IPR005114">
    <property type="entry name" value="Helicase_assoc"/>
</dbReference>
<feature type="compositionally biased region" description="Acidic residues" evidence="1">
    <location>
        <begin position="237"/>
        <end position="248"/>
    </location>
</feature>
<feature type="region of interest" description="Disordered" evidence="1">
    <location>
        <begin position="424"/>
        <end position="452"/>
    </location>
</feature>
<feature type="compositionally biased region" description="Pro residues" evidence="1">
    <location>
        <begin position="70"/>
        <end position="79"/>
    </location>
</feature>
<feature type="compositionally biased region" description="Low complexity" evidence="1">
    <location>
        <begin position="323"/>
        <end position="334"/>
    </location>
</feature>
<keyword evidence="4" id="KW-1185">Reference proteome</keyword>
<protein>
    <recommendedName>
        <fullName evidence="2">Helicase-associated domain-containing protein</fullName>
    </recommendedName>
</protein>
<feature type="region of interest" description="Disordered" evidence="1">
    <location>
        <begin position="222"/>
        <end position="277"/>
    </location>
</feature>
<feature type="region of interest" description="Disordered" evidence="1">
    <location>
        <begin position="323"/>
        <end position="361"/>
    </location>
</feature>
<evidence type="ECO:0000256" key="1">
    <source>
        <dbReference type="SAM" id="MobiDB-lite"/>
    </source>
</evidence>
<dbReference type="PANTHER" id="PTHR33418:SF1">
    <property type="entry name" value="HELICASE-ASSOCIATED DOMAIN-CONTAINING PROTEIN"/>
    <property type="match status" value="1"/>
</dbReference>
<dbReference type="AlphaFoldDB" id="A0ABD3NKV6"/>
<reference evidence="3 4" key="1">
    <citation type="submission" date="2024-10" db="EMBL/GenBank/DDBJ databases">
        <title>Updated reference genomes for cyclostephanoid diatoms.</title>
        <authorList>
            <person name="Roberts W.R."/>
            <person name="Alverson A.J."/>
        </authorList>
    </citation>
    <scope>NUCLEOTIDE SEQUENCE [LARGE SCALE GENOMIC DNA]</scope>
    <source>
        <strain evidence="3 4">AJA276-08</strain>
    </source>
</reference>
<feature type="compositionally biased region" description="Low complexity" evidence="1">
    <location>
        <begin position="85"/>
        <end position="121"/>
    </location>
</feature>
<accession>A0ABD3NKV6</accession>
<feature type="domain" description="Helicase-associated" evidence="2">
    <location>
        <begin position="470"/>
        <end position="535"/>
    </location>
</feature>
<feature type="compositionally biased region" description="Low complexity" evidence="1">
    <location>
        <begin position="223"/>
        <end position="236"/>
    </location>
</feature>
<dbReference type="PANTHER" id="PTHR33418">
    <property type="entry name" value="HELICASE-ASSOCIATED"/>
    <property type="match status" value="1"/>
</dbReference>